<keyword evidence="1" id="KW-0812">Transmembrane</keyword>
<organism evidence="3">
    <name type="scientific">marine sediment metagenome</name>
    <dbReference type="NCBI Taxonomy" id="412755"/>
    <lineage>
        <taxon>unclassified sequences</taxon>
        <taxon>metagenomes</taxon>
        <taxon>ecological metagenomes</taxon>
    </lineage>
</organism>
<dbReference type="AlphaFoldDB" id="X1KBB4"/>
<feature type="transmembrane region" description="Helical" evidence="1">
    <location>
        <begin position="12"/>
        <end position="33"/>
    </location>
</feature>
<dbReference type="Pfam" id="PF02397">
    <property type="entry name" value="Bac_transf"/>
    <property type="match status" value="1"/>
</dbReference>
<name>X1KBB4_9ZZZZ</name>
<dbReference type="EMBL" id="BARV01002316">
    <property type="protein sequence ID" value="GAH90925.1"/>
    <property type="molecule type" value="Genomic_DNA"/>
</dbReference>
<protein>
    <recommendedName>
        <fullName evidence="2">Bacterial sugar transferase domain-containing protein</fullName>
    </recommendedName>
</protein>
<dbReference type="PANTHER" id="PTHR30576">
    <property type="entry name" value="COLANIC BIOSYNTHESIS UDP-GLUCOSE LIPID CARRIER TRANSFERASE"/>
    <property type="match status" value="1"/>
</dbReference>
<evidence type="ECO:0000313" key="3">
    <source>
        <dbReference type="EMBL" id="GAH90925.1"/>
    </source>
</evidence>
<sequence length="190" mass="21621">MVYRVTKRIFDILFSIISIILFIPFWIIIPILIKIDSPGVVIFKQKRIGINSRYFTIYKFRTMKKGTADIPTDRLKNQSSLNTRIGTILRRLSIDEIPQLINILKGDMSFVGPRPALYNQELLIRLRKEKGVDKVRPGVTGLAQVSGRDQLSIPDKVMYDQLYIKDASILLDIKIFLVTVKAALTGKGAN</sequence>
<keyword evidence="1" id="KW-0472">Membrane</keyword>
<reference evidence="3" key="1">
    <citation type="journal article" date="2014" name="Front. Microbiol.">
        <title>High frequency of phylogenetically diverse reductive dehalogenase-homologous genes in deep subseafloor sedimentary metagenomes.</title>
        <authorList>
            <person name="Kawai M."/>
            <person name="Futagami T."/>
            <person name="Toyoda A."/>
            <person name="Takaki Y."/>
            <person name="Nishi S."/>
            <person name="Hori S."/>
            <person name="Arai W."/>
            <person name="Tsubouchi T."/>
            <person name="Morono Y."/>
            <person name="Uchiyama I."/>
            <person name="Ito T."/>
            <person name="Fujiyama A."/>
            <person name="Inagaki F."/>
            <person name="Takami H."/>
        </authorList>
    </citation>
    <scope>NUCLEOTIDE SEQUENCE</scope>
    <source>
        <strain evidence="3">Expedition CK06-06</strain>
    </source>
</reference>
<dbReference type="PANTHER" id="PTHR30576:SF10">
    <property type="entry name" value="SLL5057 PROTEIN"/>
    <property type="match status" value="1"/>
</dbReference>
<dbReference type="GO" id="GO:0016780">
    <property type="term" value="F:phosphotransferase activity, for other substituted phosphate groups"/>
    <property type="evidence" value="ECO:0007669"/>
    <property type="project" value="TreeGrafter"/>
</dbReference>
<comment type="caution">
    <text evidence="3">The sequence shown here is derived from an EMBL/GenBank/DDBJ whole genome shotgun (WGS) entry which is preliminary data.</text>
</comment>
<evidence type="ECO:0000256" key="1">
    <source>
        <dbReference type="SAM" id="Phobius"/>
    </source>
</evidence>
<dbReference type="InterPro" id="IPR003362">
    <property type="entry name" value="Bact_transf"/>
</dbReference>
<evidence type="ECO:0000259" key="2">
    <source>
        <dbReference type="Pfam" id="PF02397"/>
    </source>
</evidence>
<keyword evidence="1" id="KW-1133">Transmembrane helix</keyword>
<proteinExistence type="predicted"/>
<accession>X1KBB4</accession>
<feature type="domain" description="Bacterial sugar transferase" evidence="2">
    <location>
        <begin position="7"/>
        <end position="184"/>
    </location>
</feature>
<gene>
    <name evidence="3" type="ORF">S06H3_06074</name>
</gene>